<proteinExistence type="predicted"/>
<name>K9WER5_9CYAN</name>
<organism evidence="1 2">
    <name type="scientific">Allocoleopsis franciscana PCC 7113</name>
    <dbReference type="NCBI Taxonomy" id="1173027"/>
    <lineage>
        <taxon>Bacteria</taxon>
        <taxon>Bacillati</taxon>
        <taxon>Cyanobacteriota</taxon>
        <taxon>Cyanophyceae</taxon>
        <taxon>Coleofasciculales</taxon>
        <taxon>Coleofasciculaceae</taxon>
        <taxon>Allocoleopsis</taxon>
        <taxon>Allocoleopsis franciscana</taxon>
    </lineage>
</organism>
<keyword evidence="2" id="KW-1185">Reference proteome</keyword>
<dbReference type="Proteomes" id="UP000010471">
    <property type="component" value="Chromosome"/>
</dbReference>
<dbReference type="STRING" id="1173027.Mic7113_3158"/>
<evidence type="ECO:0008006" key="3">
    <source>
        <dbReference type="Google" id="ProtNLM"/>
    </source>
</evidence>
<dbReference type="EMBL" id="CP003630">
    <property type="protein sequence ID" value="AFZ18900.1"/>
    <property type="molecule type" value="Genomic_DNA"/>
</dbReference>
<dbReference type="HOGENOM" id="CLU_144856_0_0_3"/>
<accession>K9WER5</accession>
<dbReference type="Gene3D" id="3.30.360.10">
    <property type="entry name" value="Dihydrodipicolinate Reductase, domain 2"/>
    <property type="match status" value="1"/>
</dbReference>
<dbReference type="eggNOG" id="ENOG5032C3G">
    <property type="taxonomic scope" value="Bacteria"/>
</dbReference>
<dbReference type="RefSeq" id="WP_015183045.1">
    <property type="nucleotide sequence ID" value="NC_019738.1"/>
</dbReference>
<gene>
    <name evidence="1" type="ORF">Mic7113_3158</name>
</gene>
<sequence>MPTQNSTPLTLQEAQELLKPFNCIENKSITSESEKALIRQALLLLTEHSDYQILGICADTAAQGLSALKSYAEALGYPSLFDLQPIEGSVYIKFNPKTGLCYLDSYTGIHRGVLVSCQSAYEDGINEMYGHLPLDLFHVS</sequence>
<dbReference type="AlphaFoldDB" id="K9WER5"/>
<dbReference type="KEGG" id="mic:Mic7113_3158"/>
<dbReference type="OrthoDB" id="424950at2"/>
<dbReference type="SUPFAM" id="SSF160532">
    <property type="entry name" value="Ava3019-like"/>
    <property type="match status" value="1"/>
</dbReference>
<dbReference type="Pfam" id="PF08854">
    <property type="entry name" value="DUF1824"/>
    <property type="match status" value="1"/>
</dbReference>
<reference evidence="1 2" key="1">
    <citation type="submission" date="2012-06" db="EMBL/GenBank/DDBJ databases">
        <title>Finished chromosome of genome of Microcoleus sp. PCC 7113.</title>
        <authorList>
            <consortium name="US DOE Joint Genome Institute"/>
            <person name="Gugger M."/>
            <person name="Coursin T."/>
            <person name="Rippka R."/>
            <person name="Tandeau De Marsac N."/>
            <person name="Huntemann M."/>
            <person name="Wei C.-L."/>
            <person name="Han J."/>
            <person name="Detter J.C."/>
            <person name="Han C."/>
            <person name="Tapia R."/>
            <person name="Chen A."/>
            <person name="Kyrpides N."/>
            <person name="Mavromatis K."/>
            <person name="Markowitz V."/>
            <person name="Szeto E."/>
            <person name="Ivanova N."/>
            <person name="Pagani I."/>
            <person name="Pati A."/>
            <person name="Goodwin L."/>
            <person name="Nordberg H.P."/>
            <person name="Cantor M.N."/>
            <person name="Hua S.X."/>
            <person name="Woyke T."/>
            <person name="Kerfeld C.A."/>
        </authorList>
    </citation>
    <scope>NUCLEOTIDE SEQUENCE [LARGE SCALE GENOMIC DNA]</scope>
    <source>
        <strain evidence="1 2">PCC 7113</strain>
    </source>
</reference>
<evidence type="ECO:0000313" key="1">
    <source>
        <dbReference type="EMBL" id="AFZ18900.1"/>
    </source>
</evidence>
<dbReference type="InterPro" id="IPR014953">
    <property type="entry name" value="DUF1824"/>
</dbReference>
<evidence type="ECO:0000313" key="2">
    <source>
        <dbReference type="Proteomes" id="UP000010471"/>
    </source>
</evidence>
<protein>
    <recommendedName>
        <fullName evidence="3">DUF1824 domain-containing protein</fullName>
    </recommendedName>
</protein>